<dbReference type="AlphaFoldDB" id="A0A166F601"/>
<feature type="region of interest" description="Disordered" evidence="1">
    <location>
        <begin position="72"/>
        <end position="100"/>
    </location>
</feature>
<sequence length="100" mass="10626">MTVRLATAADHQLRPTQMDHTTIKFGTHMIGATPGSTLPQATPVRPIRAVHTGESQDDVWEGEGKYGVPLEEMFPGQGRGLVGKKGGGGSVGMFDESHNV</sequence>
<name>A0A166F601_9AGAM</name>
<feature type="compositionally biased region" description="Gly residues" evidence="1">
    <location>
        <begin position="77"/>
        <end position="91"/>
    </location>
</feature>
<organism evidence="2 3">
    <name type="scientific">Athelia psychrophila</name>
    <dbReference type="NCBI Taxonomy" id="1759441"/>
    <lineage>
        <taxon>Eukaryota</taxon>
        <taxon>Fungi</taxon>
        <taxon>Dikarya</taxon>
        <taxon>Basidiomycota</taxon>
        <taxon>Agaricomycotina</taxon>
        <taxon>Agaricomycetes</taxon>
        <taxon>Agaricomycetidae</taxon>
        <taxon>Atheliales</taxon>
        <taxon>Atheliaceae</taxon>
        <taxon>Athelia</taxon>
    </lineage>
</organism>
<proteinExistence type="predicted"/>
<gene>
    <name evidence="2" type="ORF">FIBSPDRAFT_865980</name>
</gene>
<protein>
    <submittedName>
        <fullName evidence="2">Uncharacterized protein</fullName>
    </submittedName>
</protein>
<dbReference type="EMBL" id="KV417593">
    <property type="protein sequence ID" value="KZP16476.1"/>
    <property type="molecule type" value="Genomic_DNA"/>
</dbReference>
<evidence type="ECO:0000313" key="3">
    <source>
        <dbReference type="Proteomes" id="UP000076532"/>
    </source>
</evidence>
<evidence type="ECO:0000256" key="1">
    <source>
        <dbReference type="SAM" id="MobiDB-lite"/>
    </source>
</evidence>
<evidence type="ECO:0000313" key="2">
    <source>
        <dbReference type="EMBL" id="KZP16476.1"/>
    </source>
</evidence>
<keyword evidence="3" id="KW-1185">Reference proteome</keyword>
<dbReference type="Proteomes" id="UP000076532">
    <property type="component" value="Unassembled WGS sequence"/>
</dbReference>
<accession>A0A166F601</accession>
<reference evidence="2 3" key="1">
    <citation type="journal article" date="2016" name="Mol. Biol. Evol.">
        <title>Comparative Genomics of Early-Diverging Mushroom-Forming Fungi Provides Insights into the Origins of Lignocellulose Decay Capabilities.</title>
        <authorList>
            <person name="Nagy L.G."/>
            <person name="Riley R."/>
            <person name="Tritt A."/>
            <person name="Adam C."/>
            <person name="Daum C."/>
            <person name="Floudas D."/>
            <person name="Sun H."/>
            <person name="Yadav J.S."/>
            <person name="Pangilinan J."/>
            <person name="Larsson K.H."/>
            <person name="Matsuura K."/>
            <person name="Barry K."/>
            <person name="Labutti K."/>
            <person name="Kuo R."/>
            <person name="Ohm R.A."/>
            <person name="Bhattacharya S.S."/>
            <person name="Shirouzu T."/>
            <person name="Yoshinaga Y."/>
            <person name="Martin F.M."/>
            <person name="Grigoriev I.V."/>
            <person name="Hibbett D.S."/>
        </authorList>
    </citation>
    <scope>NUCLEOTIDE SEQUENCE [LARGE SCALE GENOMIC DNA]</scope>
    <source>
        <strain evidence="2 3">CBS 109695</strain>
    </source>
</reference>